<gene>
    <name evidence="2" type="ORF">SNOG_06019</name>
</gene>
<proteinExistence type="predicted"/>
<dbReference type="InterPro" id="IPR036291">
    <property type="entry name" value="NAD(P)-bd_dom_sf"/>
</dbReference>
<dbReference type="GeneID" id="5973284"/>
<evidence type="ECO:0000313" key="2">
    <source>
        <dbReference type="EMBL" id="EAT87083.2"/>
    </source>
</evidence>
<reference evidence="3" key="1">
    <citation type="journal article" date="2007" name="Plant Cell">
        <title>Dothideomycete-plant interactions illuminated by genome sequencing and EST analysis of the wheat pathogen Stagonospora nodorum.</title>
        <authorList>
            <person name="Hane J.K."/>
            <person name="Lowe R.G."/>
            <person name="Solomon P.S."/>
            <person name="Tan K.C."/>
            <person name="Schoch C.L."/>
            <person name="Spatafora J.W."/>
            <person name="Crous P.W."/>
            <person name="Kodira C."/>
            <person name="Birren B.W."/>
            <person name="Galagan J.E."/>
            <person name="Torriani S.F."/>
            <person name="McDonald B.A."/>
            <person name="Oliver R.P."/>
        </authorList>
    </citation>
    <scope>NUCLEOTIDE SEQUENCE [LARGE SCALE GENOMIC DNA]</scope>
    <source>
        <strain evidence="3">SN15 / ATCC MYA-4574 / FGSC 10173</strain>
    </source>
</reference>
<sequence length="307" mass="33645">MPNLSIIHASNTNLTPSTVPQTAIFLGATAGIGKITLTALIKLGFQFKAYVIGRKASFPAFRTFAAEMKGVNAKASLIWIEGEVSLLAEAKRCRDTEEGLDISHALELYTRITFTQNLLPELRASPAARVVSVLAGGMETARFLDVGDLTLEKQAAWFVARTQLHVGMMNTLTLEKLAEEPENAEIVFIHSHPGIVRTGNLFRGWDEGSWGPWLSAIFFDPILRLVAISFEESAERYLYQVTSEAFGGKGPKECVVGKTTRGKESGGLFLVNRKCDAVANEKEMVKLRAKAGDVVWDTVQGIVRPYI</sequence>
<dbReference type="Proteomes" id="UP000001055">
    <property type="component" value="Unassembled WGS sequence"/>
</dbReference>
<evidence type="ECO:0000313" key="3">
    <source>
        <dbReference type="Proteomes" id="UP000001055"/>
    </source>
</evidence>
<dbReference type="VEuPathDB" id="FungiDB:JI435_304280"/>
<dbReference type="PANTHER" id="PTHR47534">
    <property type="entry name" value="YALI0E05731P"/>
    <property type="match status" value="1"/>
</dbReference>
<dbReference type="InterPro" id="IPR052228">
    <property type="entry name" value="Sec_Metab_Biosynth_Oxidored"/>
</dbReference>
<keyword evidence="1" id="KW-0560">Oxidoreductase</keyword>
<dbReference type="EMBL" id="CH445332">
    <property type="protein sequence ID" value="EAT87083.2"/>
    <property type="molecule type" value="Genomic_DNA"/>
</dbReference>
<organism evidence="2 3">
    <name type="scientific">Phaeosphaeria nodorum (strain SN15 / ATCC MYA-4574 / FGSC 10173)</name>
    <name type="common">Glume blotch fungus</name>
    <name type="synonym">Parastagonospora nodorum</name>
    <dbReference type="NCBI Taxonomy" id="321614"/>
    <lineage>
        <taxon>Eukaryota</taxon>
        <taxon>Fungi</taxon>
        <taxon>Dikarya</taxon>
        <taxon>Ascomycota</taxon>
        <taxon>Pezizomycotina</taxon>
        <taxon>Dothideomycetes</taxon>
        <taxon>Pleosporomycetidae</taxon>
        <taxon>Pleosporales</taxon>
        <taxon>Pleosporineae</taxon>
        <taxon>Phaeosphaeriaceae</taxon>
        <taxon>Parastagonospora</taxon>
    </lineage>
</organism>
<dbReference type="Gene3D" id="3.40.50.720">
    <property type="entry name" value="NAD(P)-binding Rossmann-like Domain"/>
    <property type="match status" value="1"/>
</dbReference>
<accession>Q0UQE5</accession>
<protein>
    <recommendedName>
        <fullName evidence="4">NAD(P)-binding protein</fullName>
    </recommendedName>
</protein>
<evidence type="ECO:0000256" key="1">
    <source>
        <dbReference type="ARBA" id="ARBA00023002"/>
    </source>
</evidence>
<dbReference type="InParanoid" id="Q0UQE5"/>
<evidence type="ECO:0008006" key="4">
    <source>
        <dbReference type="Google" id="ProtNLM"/>
    </source>
</evidence>
<dbReference type="PANTHER" id="PTHR47534:SF3">
    <property type="entry name" value="ALCOHOL DEHYDROGENASE-LIKE C-TERMINAL DOMAIN-CONTAINING PROTEIN"/>
    <property type="match status" value="1"/>
</dbReference>
<name>Q0UQE5_PHANO</name>
<dbReference type="AlphaFoldDB" id="Q0UQE5"/>
<dbReference type="GO" id="GO:0016491">
    <property type="term" value="F:oxidoreductase activity"/>
    <property type="evidence" value="ECO:0007669"/>
    <property type="project" value="UniProtKB-KW"/>
</dbReference>
<dbReference type="SUPFAM" id="SSF51735">
    <property type="entry name" value="NAD(P)-binding Rossmann-fold domains"/>
    <property type="match status" value="1"/>
</dbReference>
<dbReference type="RefSeq" id="XP_001796407.1">
    <property type="nucleotide sequence ID" value="XM_001796355.1"/>
</dbReference>
<dbReference type="VEuPathDB" id="FungiDB:JI435_060190"/>
<dbReference type="KEGG" id="pno:SNOG_06019"/>